<dbReference type="InterPro" id="IPR001138">
    <property type="entry name" value="Zn2Cys6_DnaBD"/>
</dbReference>
<organism evidence="8 9">
    <name type="scientific">Exophiala oligosperma</name>
    <dbReference type="NCBI Taxonomy" id="215243"/>
    <lineage>
        <taxon>Eukaryota</taxon>
        <taxon>Fungi</taxon>
        <taxon>Dikarya</taxon>
        <taxon>Ascomycota</taxon>
        <taxon>Pezizomycotina</taxon>
        <taxon>Eurotiomycetes</taxon>
        <taxon>Chaetothyriomycetidae</taxon>
        <taxon>Chaetothyriales</taxon>
        <taxon>Herpotrichiellaceae</taxon>
        <taxon>Exophiala</taxon>
    </lineage>
</organism>
<evidence type="ECO:0000256" key="1">
    <source>
        <dbReference type="ARBA" id="ARBA00022723"/>
    </source>
</evidence>
<dbReference type="SMART" id="SM00066">
    <property type="entry name" value="GAL4"/>
    <property type="match status" value="1"/>
</dbReference>
<dbReference type="GeneID" id="27362189"/>
<keyword evidence="9" id="KW-1185">Reference proteome</keyword>
<dbReference type="PROSITE" id="PS50048">
    <property type="entry name" value="ZN2_CY6_FUNGAL_2"/>
    <property type="match status" value="1"/>
</dbReference>
<dbReference type="SUPFAM" id="SSF57701">
    <property type="entry name" value="Zn2/Cys6 DNA-binding domain"/>
    <property type="match status" value="1"/>
</dbReference>
<dbReference type="Proteomes" id="UP000053342">
    <property type="component" value="Unassembled WGS sequence"/>
</dbReference>
<keyword evidence="4" id="KW-0804">Transcription</keyword>
<keyword evidence="1" id="KW-0479">Metal-binding</keyword>
<dbReference type="VEuPathDB" id="FungiDB:PV06_10115"/>
<evidence type="ECO:0000256" key="3">
    <source>
        <dbReference type="ARBA" id="ARBA00023125"/>
    </source>
</evidence>
<accession>A0A0D2AD72</accession>
<dbReference type="GO" id="GO:0008270">
    <property type="term" value="F:zinc ion binding"/>
    <property type="evidence" value="ECO:0007669"/>
    <property type="project" value="InterPro"/>
</dbReference>
<feature type="domain" description="Zn(2)-C6 fungal-type" evidence="7">
    <location>
        <begin position="44"/>
        <end position="74"/>
    </location>
</feature>
<dbReference type="Gene3D" id="4.10.240.10">
    <property type="entry name" value="Zn(2)-C6 fungal-type DNA-binding domain"/>
    <property type="match status" value="1"/>
</dbReference>
<evidence type="ECO:0000256" key="4">
    <source>
        <dbReference type="ARBA" id="ARBA00023163"/>
    </source>
</evidence>
<dbReference type="GO" id="GO:0000981">
    <property type="term" value="F:DNA-binding transcription factor activity, RNA polymerase II-specific"/>
    <property type="evidence" value="ECO:0007669"/>
    <property type="project" value="InterPro"/>
</dbReference>
<dbReference type="OrthoDB" id="39175at2759"/>
<dbReference type="InterPro" id="IPR036864">
    <property type="entry name" value="Zn2-C6_fun-type_DNA-bd_sf"/>
</dbReference>
<dbReference type="PANTHER" id="PTHR46910">
    <property type="entry name" value="TRANSCRIPTION FACTOR PDR1"/>
    <property type="match status" value="1"/>
</dbReference>
<dbReference type="EMBL" id="KN847342">
    <property type="protein sequence ID" value="KIW38156.1"/>
    <property type="molecule type" value="Genomic_DNA"/>
</dbReference>
<evidence type="ECO:0000313" key="9">
    <source>
        <dbReference type="Proteomes" id="UP000053342"/>
    </source>
</evidence>
<keyword evidence="5" id="KW-0539">Nucleus</keyword>
<evidence type="ECO:0000256" key="2">
    <source>
        <dbReference type="ARBA" id="ARBA00023015"/>
    </source>
</evidence>
<sequence>MPRLDRTQNSRKRSSSAAASISDSRVDIEQAQPRKKRNRYTPHACNRCKAAKVRCDGRLPCSYCSARDAETCGYSAVPLPTFQTESDIQSSESQFEQMIFDVLARQNDKLDLLIKRTELLDAACGLSLGEPVHSGSRLLPSKKSLPLFQSATSAFCCINIIGAQVNNHYPNNPDNATLCTSFRKTPRSSLSIIQGRIVEGETSDLDGRDDFSDPPNHLSQADHHHMQYSSITAFHPLDELEDGQMLQMLDDFESMAASTYPIHNIADLRRKMSHYLQARQQPPLSKDPQNADVTNMLEENDTTMLKLVMAISLLGEGHRHKDLASRLFHSTQAEVQAKVWDAMVDLKDLGLLILVVFYHLHRGSWRLGWRFLGNISRIVYELGLNREIVLTRLFPDVESRGRAINTVWTVYVLEQHLSYALGLPNLKQGLHIDSSFPRPINAPFLSAMIEYSQIGREACSALLNDKATAGGGNPNIWQSSYTSFQYRIERWARSTTVELQNRPSVYNTTEPSRKYMETLIRLRANLMRILVARVFICTELHMSAPEEIWTRSVETAADTVQVLSRLDTSNKEYRFHRPQLNYFLISALDLLLFVCSCAEPDNHQAPEVSLSLPSDTSTTARQAAMVALNLLRDLAEVSDHSRSLWEKTKTIASRINLTSWLFEHGSTIRKGQHIQTEPEFNPSGVKDDPLFTPFESDYQLLPGQLGQNVFQASPSVTDDFNTVFSDLTSEVGFDTLQTSFNLPNDFWAGSG</sequence>
<dbReference type="STRING" id="215243.A0A0D2AD72"/>
<dbReference type="GO" id="GO:0003677">
    <property type="term" value="F:DNA binding"/>
    <property type="evidence" value="ECO:0007669"/>
    <property type="project" value="UniProtKB-KW"/>
</dbReference>
<dbReference type="SMART" id="SM00906">
    <property type="entry name" value="Fungal_trans"/>
    <property type="match status" value="1"/>
</dbReference>
<proteinExistence type="predicted"/>
<reference evidence="8 9" key="1">
    <citation type="submission" date="2015-01" db="EMBL/GenBank/DDBJ databases">
        <title>The Genome Sequence of Exophiala oligosperma CBS72588.</title>
        <authorList>
            <consortium name="The Broad Institute Genomics Platform"/>
            <person name="Cuomo C."/>
            <person name="de Hoog S."/>
            <person name="Gorbushina A."/>
            <person name="Stielow B."/>
            <person name="Teixiera M."/>
            <person name="Abouelleil A."/>
            <person name="Chapman S.B."/>
            <person name="Priest M."/>
            <person name="Young S.K."/>
            <person name="Wortman J."/>
            <person name="Nusbaum C."/>
            <person name="Birren B."/>
        </authorList>
    </citation>
    <scope>NUCLEOTIDE SEQUENCE [LARGE SCALE GENOMIC DNA]</scope>
    <source>
        <strain evidence="8 9">CBS 72588</strain>
    </source>
</reference>
<dbReference type="HOGENOM" id="CLU_008828_2_0_1"/>
<evidence type="ECO:0000313" key="8">
    <source>
        <dbReference type="EMBL" id="KIW38156.1"/>
    </source>
</evidence>
<dbReference type="PROSITE" id="PS00463">
    <property type="entry name" value="ZN2_CY6_FUNGAL_1"/>
    <property type="match status" value="1"/>
</dbReference>
<dbReference type="RefSeq" id="XP_016258372.1">
    <property type="nucleotide sequence ID" value="XM_016411618.1"/>
</dbReference>
<name>A0A0D2AD72_9EURO</name>
<evidence type="ECO:0000256" key="5">
    <source>
        <dbReference type="ARBA" id="ARBA00023242"/>
    </source>
</evidence>
<dbReference type="Pfam" id="PF04082">
    <property type="entry name" value="Fungal_trans"/>
    <property type="match status" value="1"/>
</dbReference>
<dbReference type="CDD" id="cd00067">
    <property type="entry name" value="GAL4"/>
    <property type="match status" value="1"/>
</dbReference>
<evidence type="ECO:0000259" key="7">
    <source>
        <dbReference type="PROSITE" id="PS50048"/>
    </source>
</evidence>
<dbReference type="PANTHER" id="PTHR46910:SF13">
    <property type="entry name" value="SPECIFIC TRANSCRIPTION FACTOR, PUTATIVE (AFU_ORTHOLOGUE AFUA_4G06190)-RELATED"/>
    <property type="match status" value="1"/>
</dbReference>
<keyword evidence="2" id="KW-0805">Transcription regulation</keyword>
<dbReference type="InterPro" id="IPR050987">
    <property type="entry name" value="AtrR-like"/>
</dbReference>
<feature type="region of interest" description="Disordered" evidence="6">
    <location>
        <begin position="1"/>
        <end position="36"/>
    </location>
</feature>
<dbReference type="InterPro" id="IPR007219">
    <property type="entry name" value="XnlR_reg_dom"/>
</dbReference>
<gene>
    <name evidence="8" type="ORF">PV06_10115</name>
</gene>
<protein>
    <recommendedName>
        <fullName evidence="7">Zn(2)-C6 fungal-type domain-containing protein</fullName>
    </recommendedName>
</protein>
<keyword evidence="3" id="KW-0238">DNA-binding</keyword>
<dbReference type="Pfam" id="PF00172">
    <property type="entry name" value="Zn_clus"/>
    <property type="match status" value="1"/>
</dbReference>
<dbReference type="CDD" id="cd12148">
    <property type="entry name" value="fungal_TF_MHR"/>
    <property type="match status" value="1"/>
</dbReference>
<dbReference type="AlphaFoldDB" id="A0A0D2AD72"/>
<evidence type="ECO:0000256" key="6">
    <source>
        <dbReference type="SAM" id="MobiDB-lite"/>
    </source>
</evidence>
<dbReference type="GO" id="GO:0006351">
    <property type="term" value="P:DNA-templated transcription"/>
    <property type="evidence" value="ECO:0007669"/>
    <property type="project" value="InterPro"/>
</dbReference>